<evidence type="ECO:0000313" key="2">
    <source>
        <dbReference type="Proteomes" id="UP000095214"/>
    </source>
</evidence>
<dbReference type="Proteomes" id="UP000095214">
    <property type="component" value="Chromosome"/>
</dbReference>
<sequence>MLLAALLAALVGPFAAYMCAKRWTRRSIAELVTGDPGLVDHINRHTWALSDGAIAVVGPPDSQQAHDVHQALEDTGLFKKGAIAHIPPQDLAGAARADLIILTEDALSAQTDGDGRARLLDDVLNRKRGIHAGLIGYAPTGDLTDREFQAIGSEPITSVTRTRGRLVNDAISMLTTLSRL</sequence>
<dbReference type="AlphaFoldDB" id="A0A1D8B1Z8"/>
<accession>A0A1D8B1Z8</accession>
<organism evidence="1 2">
    <name type="scientific">Pauljensenia hongkongensis</name>
    <dbReference type="NCBI Taxonomy" id="178339"/>
    <lineage>
        <taxon>Bacteria</taxon>
        <taxon>Bacillati</taxon>
        <taxon>Actinomycetota</taxon>
        <taxon>Actinomycetes</taxon>
        <taxon>Actinomycetales</taxon>
        <taxon>Actinomycetaceae</taxon>
        <taxon>Pauljensenia</taxon>
    </lineage>
</organism>
<proteinExistence type="predicted"/>
<evidence type="ECO:0000313" key="1">
    <source>
        <dbReference type="EMBL" id="AOS47153.1"/>
    </source>
</evidence>
<gene>
    <name evidence="1" type="ORF">BH719_04185</name>
</gene>
<protein>
    <submittedName>
        <fullName evidence="1">Uncharacterized protein</fullName>
    </submittedName>
</protein>
<name>A0A1D8B1Z8_9ACTO</name>
<keyword evidence="2" id="KW-1185">Reference proteome</keyword>
<reference evidence="1 2" key="1">
    <citation type="submission" date="2016-09" db="EMBL/GenBank/DDBJ databases">
        <title>Complete genome sequence of Actinomyces hongkongensis HKU8.</title>
        <authorList>
            <person name="Gao Y.-X."/>
            <person name="Zhou Y.-Y."/>
            <person name="Xie Y."/>
            <person name="Wang M."/>
            <person name="Wang S.-J."/>
            <person name="Shen S.-G."/>
        </authorList>
    </citation>
    <scope>NUCLEOTIDE SEQUENCE [LARGE SCALE GENOMIC DNA]</scope>
    <source>
        <strain evidence="1 2">HKU8</strain>
    </source>
</reference>
<dbReference type="KEGG" id="phon:BH719_04185"/>
<dbReference type="EMBL" id="CP017298">
    <property type="protein sequence ID" value="AOS47153.1"/>
    <property type="molecule type" value="Genomic_DNA"/>
</dbReference>